<sequence length="133" mass="14690">MPHLIYEMTDNLDTSQTDIAGLLRQSNQVLIDQGGVFPIGGIRSRVHWLRDWCIADGSHPSDAFIHATLKIGAGRSDAVKRVAGDALFGLMQRHFAAQAQQRGLALSLELVEFSEAGTWKHNNIHQRYKKAGA</sequence>
<dbReference type="Gene3D" id="3.30.429.10">
    <property type="entry name" value="Macrophage Migration Inhibitory Factor"/>
    <property type="match status" value="1"/>
</dbReference>
<dbReference type="EMBL" id="BAABBP010000027">
    <property type="protein sequence ID" value="GAA4001186.1"/>
    <property type="molecule type" value="Genomic_DNA"/>
</dbReference>
<dbReference type="CDD" id="cd00580">
    <property type="entry name" value="CHMI"/>
    <property type="match status" value="1"/>
</dbReference>
<comment type="caution">
    <text evidence="1">The sequence shown here is derived from an EMBL/GenBank/DDBJ whole genome shotgun (WGS) entry which is preliminary data.</text>
</comment>
<dbReference type="PANTHER" id="PTHR37950:SF1">
    <property type="entry name" value="4-HYDROXYPHENYLACETATE CATABOLISM PROTEIN"/>
    <property type="match status" value="1"/>
</dbReference>
<keyword evidence="2" id="KW-1185">Reference proteome</keyword>
<name>A0ABP7RRV0_9BURK</name>
<reference evidence="2" key="1">
    <citation type="journal article" date="2019" name="Int. J. Syst. Evol. Microbiol.">
        <title>The Global Catalogue of Microorganisms (GCM) 10K type strain sequencing project: providing services to taxonomists for standard genome sequencing and annotation.</title>
        <authorList>
            <consortium name="The Broad Institute Genomics Platform"/>
            <consortium name="The Broad Institute Genome Sequencing Center for Infectious Disease"/>
            <person name="Wu L."/>
            <person name="Ma J."/>
        </authorList>
    </citation>
    <scope>NUCLEOTIDE SEQUENCE [LARGE SCALE GENOMIC DNA]</scope>
    <source>
        <strain evidence="2">JCM 17561</strain>
    </source>
</reference>
<dbReference type="SUPFAM" id="SSF55331">
    <property type="entry name" value="Tautomerase/MIF"/>
    <property type="match status" value="1"/>
</dbReference>
<dbReference type="RefSeq" id="WP_103045344.1">
    <property type="nucleotide sequence ID" value="NZ_BAABBP010000027.1"/>
</dbReference>
<dbReference type="PANTHER" id="PTHR37950">
    <property type="entry name" value="4-HYDROXYPHENYLACETATE CATABOLISM PROTEIN"/>
    <property type="match status" value="1"/>
</dbReference>
<protein>
    <submittedName>
        <fullName evidence="1">5-carboxymethyl-2-hydroxymuconate Delta-isomerase</fullName>
    </submittedName>
</protein>
<accession>A0ABP7RRV0</accession>
<dbReference type="InterPro" id="IPR004220">
    <property type="entry name" value="5-COMe_2-OHmuconate_Isoase"/>
</dbReference>
<gene>
    <name evidence="1" type="ORF">GCM10022279_26410</name>
</gene>
<proteinExistence type="predicted"/>
<dbReference type="InterPro" id="IPR014347">
    <property type="entry name" value="Tautomerase/MIF_sf"/>
</dbReference>
<evidence type="ECO:0000313" key="1">
    <source>
        <dbReference type="EMBL" id="GAA4001186.1"/>
    </source>
</evidence>
<dbReference type="Pfam" id="PF02962">
    <property type="entry name" value="CHMI"/>
    <property type="match status" value="1"/>
</dbReference>
<dbReference type="Proteomes" id="UP001501627">
    <property type="component" value="Unassembled WGS sequence"/>
</dbReference>
<organism evidence="1 2">
    <name type="scientific">Comamonas faecalis</name>
    <dbReference type="NCBI Taxonomy" id="1387849"/>
    <lineage>
        <taxon>Bacteria</taxon>
        <taxon>Pseudomonadati</taxon>
        <taxon>Pseudomonadota</taxon>
        <taxon>Betaproteobacteria</taxon>
        <taxon>Burkholderiales</taxon>
        <taxon>Comamonadaceae</taxon>
        <taxon>Comamonas</taxon>
    </lineage>
</organism>
<evidence type="ECO:0000313" key="2">
    <source>
        <dbReference type="Proteomes" id="UP001501627"/>
    </source>
</evidence>